<evidence type="ECO:0000256" key="4">
    <source>
        <dbReference type="HAMAP-Rule" id="MF_01609"/>
    </source>
</evidence>
<accession>A0A7W6IFA5</accession>
<dbReference type="GO" id="GO:0042398">
    <property type="term" value="P:modified amino acid biosynthetic process"/>
    <property type="evidence" value="ECO:0007669"/>
    <property type="project" value="InterPro"/>
</dbReference>
<comment type="caution">
    <text evidence="5">The sequence shown here is derived from an EMBL/GenBank/DDBJ whole genome shotgun (WGS) entry which is preliminary data.</text>
</comment>
<comment type="function">
    <text evidence="4">ATP-dependent carboxylate-amine ligase which exhibits weak glutamate--cysteine ligase activity.</text>
</comment>
<keyword evidence="2 4" id="KW-0547">Nucleotide-binding</keyword>
<dbReference type="EC" id="6.3.2.2" evidence="4"/>
<dbReference type="PANTHER" id="PTHR36510:SF1">
    <property type="entry name" value="GLUTAMATE--CYSTEINE LIGASE 2-RELATED"/>
    <property type="match status" value="1"/>
</dbReference>
<gene>
    <name evidence="5" type="ORF">GGR34_001742</name>
</gene>
<dbReference type="Pfam" id="PF04107">
    <property type="entry name" value="GCS2"/>
    <property type="match status" value="1"/>
</dbReference>
<dbReference type="NCBIfam" id="NF010039">
    <property type="entry name" value="PRK13515.1"/>
    <property type="match status" value="1"/>
</dbReference>
<evidence type="ECO:0000256" key="1">
    <source>
        <dbReference type="ARBA" id="ARBA00022598"/>
    </source>
</evidence>
<reference evidence="5 6" key="1">
    <citation type="submission" date="2020-08" db="EMBL/GenBank/DDBJ databases">
        <title>Genomic Encyclopedia of Type Strains, Phase IV (KMG-IV): sequencing the most valuable type-strain genomes for metagenomic binning, comparative biology and taxonomic classification.</title>
        <authorList>
            <person name="Goeker M."/>
        </authorList>
    </citation>
    <scope>NUCLEOTIDE SEQUENCE [LARGE SCALE GENOMIC DNA]</scope>
    <source>
        <strain evidence="5 6">DSM 15743</strain>
    </source>
</reference>
<evidence type="ECO:0000313" key="5">
    <source>
        <dbReference type="EMBL" id="MBB4040091.1"/>
    </source>
</evidence>
<keyword evidence="3 4" id="KW-0067">ATP-binding</keyword>
<evidence type="ECO:0000256" key="3">
    <source>
        <dbReference type="ARBA" id="ARBA00022840"/>
    </source>
</evidence>
<dbReference type="InterPro" id="IPR050141">
    <property type="entry name" value="GCL_type2/YbdK_subfam"/>
</dbReference>
<dbReference type="GO" id="GO:0004357">
    <property type="term" value="F:glutamate-cysteine ligase activity"/>
    <property type="evidence" value="ECO:0007669"/>
    <property type="project" value="UniProtKB-EC"/>
</dbReference>
<evidence type="ECO:0000256" key="2">
    <source>
        <dbReference type="ARBA" id="ARBA00022741"/>
    </source>
</evidence>
<dbReference type="SUPFAM" id="SSF55931">
    <property type="entry name" value="Glutamine synthetase/guanido kinase"/>
    <property type="match status" value="1"/>
</dbReference>
<dbReference type="InterPro" id="IPR006336">
    <property type="entry name" value="GCS2"/>
</dbReference>
<dbReference type="InterPro" id="IPR011793">
    <property type="entry name" value="YbdK"/>
</dbReference>
<evidence type="ECO:0000313" key="6">
    <source>
        <dbReference type="Proteomes" id="UP000519439"/>
    </source>
</evidence>
<dbReference type="HAMAP" id="MF_01609">
    <property type="entry name" value="Glu_cys_ligase_2"/>
    <property type="match status" value="1"/>
</dbReference>
<organism evidence="5 6">
    <name type="scientific">Microvirga flocculans</name>
    <dbReference type="NCBI Taxonomy" id="217168"/>
    <lineage>
        <taxon>Bacteria</taxon>
        <taxon>Pseudomonadati</taxon>
        <taxon>Pseudomonadota</taxon>
        <taxon>Alphaproteobacteria</taxon>
        <taxon>Hyphomicrobiales</taxon>
        <taxon>Methylobacteriaceae</taxon>
        <taxon>Microvirga</taxon>
    </lineage>
</organism>
<dbReference type="NCBIfam" id="TIGR02050">
    <property type="entry name" value="gshA_cyan_rel"/>
    <property type="match status" value="1"/>
</dbReference>
<sequence length="380" mass="42960">MSWDFKFGIEEEYFVNDARKRDIAKGKLKEFFDACRDQVSGDIQPEMLEPQLEIATKPSLELSEARAQLADLRSSVGVVARDYNLSIMASGTHPLAVWSRVRANQTQPRYGKVMHDLQMLGSRTVLCGMHVHVEVPDPAMRVDIMNRIQPYLPLLLALSTSSPFWQAQRTGLLGYRLAAYRELPRTGFPDLFENERDYQRYIDTLVAARAIENSSYVWWVIRPSLKHPTLELRVADSCTRVDDTIAIAALYRCLVRRLSLDPKLNAGQTGASRAINDENGWRAQRYGIHGSFVDEKTRTAKPIRDLLDETIDLVAEDAKELGCERELDLARWIVARGTSADRQLTLYTEAVGRGLSNRDALAGVVDWLCAETVGELPVRH</sequence>
<proteinExistence type="inferred from homology"/>
<protein>
    <recommendedName>
        <fullName evidence="4">Putative glutamate--cysteine ligase 2</fullName>
        <ecNumber evidence="4">6.3.2.2</ecNumber>
    </recommendedName>
    <alternativeName>
        <fullName evidence="4">Gamma-glutamylcysteine synthetase 2</fullName>
        <shortName evidence="4">GCS 2</shortName>
        <shortName evidence="4">Gamma-GCS 2</shortName>
    </alternativeName>
</protein>
<dbReference type="InterPro" id="IPR014746">
    <property type="entry name" value="Gln_synth/guanido_kin_cat_dom"/>
</dbReference>
<comment type="catalytic activity">
    <reaction evidence="4">
        <text>L-cysteine + L-glutamate + ATP = gamma-L-glutamyl-L-cysteine + ADP + phosphate + H(+)</text>
        <dbReference type="Rhea" id="RHEA:13285"/>
        <dbReference type="ChEBI" id="CHEBI:15378"/>
        <dbReference type="ChEBI" id="CHEBI:29985"/>
        <dbReference type="ChEBI" id="CHEBI:30616"/>
        <dbReference type="ChEBI" id="CHEBI:35235"/>
        <dbReference type="ChEBI" id="CHEBI:43474"/>
        <dbReference type="ChEBI" id="CHEBI:58173"/>
        <dbReference type="ChEBI" id="CHEBI:456216"/>
        <dbReference type="EC" id="6.3.2.2"/>
    </reaction>
</comment>
<dbReference type="PANTHER" id="PTHR36510">
    <property type="entry name" value="GLUTAMATE--CYSTEINE LIGASE 2-RELATED"/>
    <property type="match status" value="1"/>
</dbReference>
<dbReference type="RefSeq" id="WP_027315308.1">
    <property type="nucleotide sequence ID" value="NZ_JACIDC010000005.1"/>
</dbReference>
<dbReference type="EMBL" id="JACIDC010000005">
    <property type="protein sequence ID" value="MBB4040091.1"/>
    <property type="molecule type" value="Genomic_DNA"/>
</dbReference>
<keyword evidence="1 4" id="KW-0436">Ligase</keyword>
<comment type="similarity">
    <text evidence="4">Belongs to the glutamate--cysteine ligase type 2 family. YbdK subfamily.</text>
</comment>
<keyword evidence="6" id="KW-1185">Reference proteome</keyword>
<dbReference type="AlphaFoldDB" id="A0A7W6IFA5"/>
<dbReference type="Gene3D" id="3.30.590.20">
    <property type="match status" value="1"/>
</dbReference>
<dbReference type="Proteomes" id="UP000519439">
    <property type="component" value="Unassembled WGS sequence"/>
</dbReference>
<dbReference type="GO" id="GO:0005524">
    <property type="term" value="F:ATP binding"/>
    <property type="evidence" value="ECO:0007669"/>
    <property type="project" value="UniProtKB-KW"/>
</dbReference>
<name>A0A7W6IFA5_9HYPH</name>